<accession>A0A2J6T2Z0</accession>
<name>A0A2J6T2Z0_9HELO</name>
<dbReference type="InterPro" id="IPR010730">
    <property type="entry name" value="HET"/>
</dbReference>
<organism evidence="2 3">
    <name type="scientific">Hyaloscypha bicolor E</name>
    <dbReference type="NCBI Taxonomy" id="1095630"/>
    <lineage>
        <taxon>Eukaryota</taxon>
        <taxon>Fungi</taxon>
        <taxon>Dikarya</taxon>
        <taxon>Ascomycota</taxon>
        <taxon>Pezizomycotina</taxon>
        <taxon>Leotiomycetes</taxon>
        <taxon>Helotiales</taxon>
        <taxon>Hyaloscyphaceae</taxon>
        <taxon>Hyaloscypha</taxon>
        <taxon>Hyaloscypha bicolor</taxon>
    </lineage>
</organism>
<protein>
    <recommendedName>
        <fullName evidence="1">Heterokaryon incompatibility domain-containing protein</fullName>
    </recommendedName>
</protein>
<dbReference type="RefSeq" id="XP_024734299.1">
    <property type="nucleotide sequence ID" value="XM_024887107.1"/>
</dbReference>
<evidence type="ECO:0000313" key="2">
    <source>
        <dbReference type="EMBL" id="PMD57395.1"/>
    </source>
</evidence>
<evidence type="ECO:0000313" key="3">
    <source>
        <dbReference type="Proteomes" id="UP000235371"/>
    </source>
</evidence>
<dbReference type="PANTHER" id="PTHR39596">
    <property type="match status" value="1"/>
</dbReference>
<dbReference type="InParanoid" id="A0A2J6T2Z0"/>
<evidence type="ECO:0000259" key="1">
    <source>
        <dbReference type="Pfam" id="PF06985"/>
    </source>
</evidence>
<dbReference type="Proteomes" id="UP000235371">
    <property type="component" value="Unassembled WGS sequence"/>
</dbReference>
<dbReference type="OrthoDB" id="2426273at2759"/>
<dbReference type="GeneID" id="36595183"/>
<dbReference type="Pfam" id="PF06985">
    <property type="entry name" value="HET"/>
    <property type="match status" value="1"/>
</dbReference>
<gene>
    <name evidence="2" type="ORF">K444DRAFT_665754</name>
</gene>
<dbReference type="EMBL" id="KZ613847">
    <property type="protein sequence ID" value="PMD57395.1"/>
    <property type="molecule type" value="Genomic_DNA"/>
</dbReference>
<reference evidence="2 3" key="1">
    <citation type="submission" date="2016-04" db="EMBL/GenBank/DDBJ databases">
        <title>A degradative enzymes factory behind the ericoid mycorrhizal symbiosis.</title>
        <authorList>
            <consortium name="DOE Joint Genome Institute"/>
            <person name="Martino E."/>
            <person name="Morin E."/>
            <person name="Grelet G."/>
            <person name="Kuo A."/>
            <person name="Kohler A."/>
            <person name="Daghino S."/>
            <person name="Barry K."/>
            <person name="Choi C."/>
            <person name="Cichocki N."/>
            <person name="Clum A."/>
            <person name="Copeland A."/>
            <person name="Hainaut M."/>
            <person name="Haridas S."/>
            <person name="Labutti K."/>
            <person name="Lindquist E."/>
            <person name="Lipzen A."/>
            <person name="Khouja H.-R."/>
            <person name="Murat C."/>
            <person name="Ohm R."/>
            <person name="Olson A."/>
            <person name="Spatafora J."/>
            <person name="Veneault-Fourrey C."/>
            <person name="Henrissat B."/>
            <person name="Grigoriev I."/>
            <person name="Martin F."/>
            <person name="Perotto S."/>
        </authorList>
    </citation>
    <scope>NUCLEOTIDE SEQUENCE [LARGE SCALE GENOMIC DNA]</scope>
    <source>
        <strain evidence="2 3">E</strain>
    </source>
</reference>
<keyword evidence="3" id="KW-1185">Reference proteome</keyword>
<dbReference type="PANTHER" id="PTHR39596:SF2">
    <property type="entry name" value="HET DOMAIN PROTEIN (AFU_ORTHOLOGUE AFUA_1G17550)-RELATED"/>
    <property type="match status" value="1"/>
</dbReference>
<proteinExistence type="predicted"/>
<feature type="domain" description="Heterokaryon incompatibility" evidence="1">
    <location>
        <begin position="306"/>
        <end position="397"/>
    </location>
</feature>
<dbReference type="STRING" id="1095630.A0A2J6T2Z0"/>
<dbReference type="AlphaFoldDB" id="A0A2J6T2Z0"/>
<sequence>MDHLPHGGHPVPLEIPYLSKEPYNHEGEWLEYPSTQGFNLDHLRVNAFYHYPPDTVAAFLQSWLFFGLIFSVLPFKPDVDDFLNDNEKGRKFITTSELPVYFEKWKRGVEMLSKEEKLSLWRKNHLVLEDAHRTICYISGWPETMPLTMSPIPPVSREMALSFALLGRALELANREILNPEAREDRLGWSSGSLLLEHMESQGWCPFLVAGIDHTFEIDGKYYASTIGPPRVQRNHRRCTDEMCTYRSNGIQHVTPTCPCLMFSPDIDKMSEILAEDKLPLLLFVTNSDGKGGELKVVPGESGTNYVAMSHVWSDGLGNFAGNSMPACQLDRIQKAVDSLYHDELTSDDSQITSVPFWMDTLLIPNDPKLEKIKDATIVNMTQIYKNAKDVLVIDSEVATCSLFSDPLSVLHRILLSNWLRRLWTLQEGVFASSIHFLLSDGTTSLGALLYEGESRIGVGIKAWTKSHFTYRFGRGLGQSSKSVLIEAKDPDDSRDEDLSATQIVLSPEKQAWRLWDNEGAIIRVVRAVADRVSTFQSDEALCLALLLGIDARSIIAAKNKLKAREDLEKAQPDKFKSSEAQQERLKLEKEPMLTLLRLVDGSIPPGVLLLPGPWQDEYGFRWAPKSFLNGPHNSSTLDIYPLSIPREVPSKGSLDRLPSSLCRGGGGLKVVFPGFRLGEVKENCYLEKTFVIDTLPSLDLGVKEEVAEGNPPRVWQVLYRDDPDDPPWIEVRPNWQNSSSMGIIICSYTRHWQNNALTGLMVRLKGSAVEEGEKSMHVERICKVIIWGAPEYDDQSWVREPEKRVSGSWLPVTQKWCVD</sequence>